<protein>
    <submittedName>
        <fullName evidence="2">Uncharacterized protein</fullName>
    </submittedName>
</protein>
<reference evidence="3" key="2">
    <citation type="journal article" date="2017" name="Nat. Plants">
        <title>The Aegilops tauschii genome reveals multiple impacts of transposons.</title>
        <authorList>
            <person name="Zhao G."/>
            <person name="Zou C."/>
            <person name="Li K."/>
            <person name="Wang K."/>
            <person name="Li T."/>
            <person name="Gao L."/>
            <person name="Zhang X."/>
            <person name="Wang H."/>
            <person name="Yang Z."/>
            <person name="Liu X."/>
            <person name="Jiang W."/>
            <person name="Mao L."/>
            <person name="Kong X."/>
            <person name="Jiao Y."/>
            <person name="Jia J."/>
        </authorList>
    </citation>
    <scope>NUCLEOTIDE SEQUENCE [LARGE SCALE GENOMIC DNA]</scope>
    <source>
        <strain evidence="3">cv. AL8/78</strain>
    </source>
</reference>
<dbReference type="AlphaFoldDB" id="A0A452XI68"/>
<organism evidence="2 3">
    <name type="scientific">Aegilops tauschii subsp. strangulata</name>
    <name type="common">Goatgrass</name>
    <dbReference type="NCBI Taxonomy" id="200361"/>
    <lineage>
        <taxon>Eukaryota</taxon>
        <taxon>Viridiplantae</taxon>
        <taxon>Streptophyta</taxon>
        <taxon>Embryophyta</taxon>
        <taxon>Tracheophyta</taxon>
        <taxon>Spermatophyta</taxon>
        <taxon>Magnoliopsida</taxon>
        <taxon>Liliopsida</taxon>
        <taxon>Poales</taxon>
        <taxon>Poaceae</taxon>
        <taxon>BOP clade</taxon>
        <taxon>Pooideae</taxon>
        <taxon>Triticodae</taxon>
        <taxon>Triticeae</taxon>
        <taxon>Triticinae</taxon>
        <taxon>Aegilops</taxon>
    </lineage>
</organism>
<dbReference type="Gramene" id="AET1Gv20010800.1">
    <property type="protein sequence ID" value="AET1Gv20010800.1"/>
    <property type="gene ID" value="AET1Gv20010800"/>
</dbReference>
<reference evidence="2" key="5">
    <citation type="journal article" date="2021" name="G3 (Bethesda)">
        <title>Aegilops tauschii genome assembly Aet v5.0 features greater sequence contiguity and improved annotation.</title>
        <authorList>
            <person name="Wang L."/>
            <person name="Zhu T."/>
            <person name="Rodriguez J.C."/>
            <person name="Deal K.R."/>
            <person name="Dubcovsky J."/>
            <person name="McGuire P.E."/>
            <person name="Lux T."/>
            <person name="Spannagl M."/>
            <person name="Mayer K.F.X."/>
            <person name="Baldrich P."/>
            <person name="Meyers B.C."/>
            <person name="Huo N."/>
            <person name="Gu Y.Q."/>
            <person name="Zhou H."/>
            <person name="Devos K.M."/>
            <person name="Bennetzen J.L."/>
            <person name="Unver T."/>
            <person name="Budak H."/>
            <person name="Gulick P.J."/>
            <person name="Galiba G."/>
            <person name="Kalapos B."/>
            <person name="Nelson D.R."/>
            <person name="Li P."/>
            <person name="You F.M."/>
            <person name="Luo M.C."/>
            <person name="Dvorak J."/>
        </authorList>
    </citation>
    <scope>NUCLEOTIDE SEQUENCE [LARGE SCALE GENOMIC DNA]</scope>
    <source>
        <strain evidence="2">cv. AL8/78</strain>
    </source>
</reference>
<dbReference type="Proteomes" id="UP000015105">
    <property type="component" value="Chromosome 1D"/>
</dbReference>
<keyword evidence="1" id="KW-0472">Membrane</keyword>
<feature type="transmembrane region" description="Helical" evidence="1">
    <location>
        <begin position="41"/>
        <end position="63"/>
    </location>
</feature>
<reference evidence="2" key="4">
    <citation type="submission" date="2019-03" db="UniProtKB">
        <authorList>
            <consortium name="EnsemblPlants"/>
        </authorList>
    </citation>
    <scope>IDENTIFICATION</scope>
</reference>
<evidence type="ECO:0000256" key="1">
    <source>
        <dbReference type="SAM" id="Phobius"/>
    </source>
</evidence>
<name>A0A452XI68_AEGTS</name>
<accession>A0A452XI68</accession>
<keyword evidence="1" id="KW-0812">Transmembrane</keyword>
<proteinExistence type="predicted"/>
<reference evidence="2" key="3">
    <citation type="journal article" date="2017" name="Nature">
        <title>Genome sequence of the progenitor of the wheat D genome Aegilops tauschii.</title>
        <authorList>
            <person name="Luo M.C."/>
            <person name="Gu Y.Q."/>
            <person name="Puiu D."/>
            <person name="Wang H."/>
            <person name="Twardziok S.O."/>
            <person name="Deal K.R."/>
            <person name="Huo N."/>
            <person name="Zhu T."/>
            <person name="Wang L."/>
            <person name="Wang Y."/>
            <person name="McGuire P.E."/>
            <person name="Liu S."/>
            <person name="Long H."/>
            <person name="Ramasamy R.K."/>
            <person name="Rodriguez J.C."/>
            <person name="Van S.L."/>
            <person name="Yuan L."/>
            <person name="Wang Z."/>
            <person name="Xia Z."/>
            <person name="Xiao L."/>
            <person name="Anderson O.D."/>
            <person name="Ouyang S."/>
            <person name="Liang Y."/>
            <person name="Zimin A.V."/>
            <person name="Pertea G."/>
            <person name="Qi P."/>
            <person name="Bennetzen J.L."/>
            <person name="Dai X."/>
            <person name="Dawson M.W."/>
            <person name="Muller H.G."/>
            <person name="Kugler K."/>
            <person name="Rivarola-Duarte L."/>
            <person name="Spannagl M."/>
            <person name="Mayer K.F.X."/>
            <person name="Lu F.H."/>
            <person name="Bevan M.W."/>
            <person name="Leroy P."/>
            <person name="Li P."/>
            <person name="You F.M."/>
            <person name="Sun Q."/>
            <person name="Liu Z."/>
            <person name="Lyons E."/>
            <person name="Wicker T."/>
            <person name="Salzberg S.L."/>
            <person name="Devos K.M."/>
            <person name="Dvorak J."/>
        </authorList>
    </citation>
    <scope>NUCLEOTIDE SEQUENCE [LARGE SCALE GENOMIC DNA]</scope>
    <source>
        <strain evidence="2">cv. AL8/78</strain>
    </source>
</reference>
<keyword evidence="1" id="KW-1133">Transmembrane helix</keyword>
<reference evidence="3" key="1">
    <citation type="journal article" date="2014" name="Science">
        <title>Ancient hybridizations among the ancestral genomes of bread wheat.</title>
        <authorList>
            <consortium name="International Wheat Genome Sequencing Consortium,"/>
            <person name="Marcussen T."/>
            <person name="Sandve S.R."/>
            <person name="Heier L."/>
            <person name="Spannagl M."/>
            <person name="Pfeifer M."/>
            <person name="Jakobsen K.S."/>
            <person name="Wulff B.B."/>
            <person name="Steuernagel B."/>
            <person name="Mayer K.F."/>
            <person name="Olsen O.A."/>
        </authorList>
    </citation>
    <scope>NUCLEOTIDE SEQUENCE [LARGE SCALE GENOMIC DNA]</scope>
    <source>
        <strain evidence="3">cv. AL8/78</strain>
    </source>
</reference>
<keyword evidence="3" id="KW-1185">Reference proteome</keyword>
<evidence type="ECO:0000313" key="3">
    <source>
        <dbReference type="Proteomes" id="UP000015105"/>
    </source>
</evidence>
<sequence>RAVHGIMKRTHPHIDIHRGGGKEKEGLCLHLHSMEGAKKKALISVVAALVVLQVLMAAAPMAMARSLEEPEEGAWTAKPNIPMEHIILPNGGGDPGCGWETCYTGACFQSHCRCSNYPYCRNKNW</sequence>
<evidence type="ECO:0000313" key="2">
    <source>
        <dbReference type="EnsemblPlants" id="AET1Gv20010800.1"/>
    </source>
</evidence>
<dbReference type="EnsemblPlants" id="AET1Gv20010800.1">
    <property type="protein sequence ID" value="AET1Gv20010800.1"/>
    <property type="gene ID" value="AET1Gv20010800"/>
</dbReference>